<evidence type="ECO:0000313" key="5">
    <source>
        <dbReference type="EMBL" id="MBC8544388.1"/>
    </source>
</evidence>
<dbReference type="RefSeq" id="WP_177718852.1">
    <property type="nucleotide sequence ID" value="NZ_JACRSQ010000020.1"/>
</dbReference>
<keyword evidence="6" id="KW-1185">Reference proteome</keyword>
<protein>
    <recommendedName>
        <fullName evidence="1">Cyclic-di-AMP phosphodiesterase</fullName>
        <ecNumber evidence="1">3.1.4.-</ecNumber>
    </recommendedName>
</protein>
<dbReference type="InterPro" id="IPR043128">
    <property type="entry name" value="Rev_trsase/Diguanyl_cyclase"/>
</dbReference>
<keyword evidence="3" id="KW-1133">Transmembrane helix</keyword>
<dbReference type="InterPro" id="IPR000160">
    <property type="entry name" value="GGDEF_dom"/>
</dbReference>
<dbReference type="PIRSF" id="PIRSF026583">
    <property type="entry name" value="YybT"/>
    <property type="match status" value="1"/>
</dbReference>
<dbReference type="InterPro" id="IPR038763">
    <property type="entry name" value="DHH_sf"/>
</dbReference>
<dbReference type="Pfam" id="PF02272">
    <property type="entry name" value="DHHA1"/>
    <property type="match status" value="1"/>
</dbReference>
<keyword evidence="3" id="KW-0812">Transmembrane</keyword>
<dbReference type="InterPro" id="IPR014528">
    <property type="entry name" value="GdpP/PdeA"/>
</dbReference>
<proteinExistence type="inferred from homology"/>
<dbReference type="EMBL" id="JACRSQ010000020">
    <property type="protein sequence ID" value="MBC8544388.1"/>
    <property type="molecule type" value="Genomic_DNA"/>
</dbReference>
<evidence type="ECO:0000256" key="1">
    <source>
        <dbReference type="PIRNR" id="PIRNR026583"/>
    </source>
</evidence>
<dbReference type="PANTHER" id="PTHR47618:SF2">
    <property type="entry name" value="CYCLIC-DI-AMP PHOSPHODIESTERASE GDPP"/>
    <property type="match status" value="1"/>
</dbReference>
<feature type="domain" description="GGDEF" evidence="4">
    <location>
        <begin position="198"/>
        <end position="325"/>
    </location>
</feature>
<feature type="binding site" evidence="2">
    <location>
        <position position="368"/>
    </location>
    <ligand>
        <name>Mn(2+)</name>
        <dbReference type="ChEBI" id="CHEBI:29035"/>
        <label>1</label>
    </ligand>
</feature>
<dbReference type="InterPro" id="IPR001667">
    <property type="entry name" value="DDH_dom"/>
</dbReference>
<dbReference type="SUPFAM" id="SSF64182">
    <property type="entry name" value="DHH phosphoesterases"/>
    <property type="match status" value="1"/>
</dbReference>
<evidence type="ECO:0000313" key="6">
    <source>
        <dbReference type="Proteomes" id="UP000657006"/>
    </source>
</evidence>
<dbReference type="InterPro" id="IPR051319">
    <property type="entry name" value="Oligoribo/pAp-PDE_c-di-AMP_PDE"/>
</dbReference>
<dbReference type="GO" id="GO:0003676">
    <property type="term" value="F:nucleic acid binding"/>
    <property type="evidence" value="ECO:0007669"/>
    <property type="project" value="UniProtKB-UniRule"/>
</dbReference>
<dbReference type="Pfam" id="PF24898">
    <property type="entry name" value="GGDEF_GdpP"/>
    <property type="match status" value="1"/>
</dbReference>
<sequence>MKRSVAKGLNIYFILLYFVLLILTATTAMFFASGNNTEGIISACLVVVTAIAAFYVIMVLRTTVSERILWNAVQIGTIHEQYMNQWDYPYAILTLERTVLWYNQEFKKLFADVDDLEEKSIEELLGGIKLQKDGRELEEKEITYNGRYYFLRLNRVQIEDDEQAEEKDGLDEHVKQFYTISLIDITREVELEQENLDRQTVVALIYIDNYDLVFSSMEEGRRPLLEAMIYRRLNDMAAELGGILTRLEKDRFFLIFPHKALLKIEEGKFKILEEVRKLNIGNKLPVTLSIGVGIDEKLEQSQEYARAAVDLALGRGGDQAVIKNEERYIFYGGRTSGVEKNTRVRARLIAYALKELIVESDRVFIMGHKNPDLDCFGSALGIYRGVTALNKPAHIIMGGPHPAVMDLYRRVVEERDYADIIIDEEQALDYTDENTLLILVDVNRPSICESSRLVEIIKNVAVIDHHRTSVENVGKAVVSYVEPYASSASEMVTEVLQYLTERIKLKPVEADGLFAGIALDTKNFTIKTGVRTFEAAAFLRRNGADSIRVRKMFKNDMEEYKAKAQIVASAKIVYDTMAIAEWVSGMDNANAVAAQAADELLDIAGIRASFVLTKTPEQVNISARSLGDINVQLIMEKLSGGGHLTVAGAQLKGVSLEEATAKLREAIEEFTRGSDRE</sequence>
<keyword evidence="2" id="KW-0464">Manganese</keyword>
<dbReference type="Gene3D" id="3.30.450.20">
    <property type="entry name" value="PAS domain"/>
    <property type="match status" value="1"/>
</dbReference>
<feature type="transmembrane region" description="Helical" evidence="3">
    <location>
        <begin position="12"/>
        <end position="33"/>
    </location>
</feature>
<dbReference type="GO" id="GO:0016787">
    <property type="term" value="F:hydrolase activity"/>
    <property type="evidence" value="ECO:0007669"/>
    <property type="project" value="UniProtKB-UniRule"/>
</dbReference>
<reference evidence="5" key="1">
    <citation type="submission" date="2020-08" db="EMBL/GenBank/DDBJ databases">
        <title>Genome public.</title>
        <authorList>
            <person name="Liu C."/>
            <person name="Sun Q."/>
        </authorList>
    </citation>
    <scope>NUCLEOTIDE SEQUENCE</scope>
    <source>
        <strain evidence="5">NSJ-32</strain>
    </source>
</reference>
<dbReference type="Proteomes" id="UP000657006">
    <property type="component" value="Unassembled WGS sequence"/>
</dbReference>
<feature type="binding site" evidence="2">
    <location>
        <position position="441"/>
    </location>
    <ligand>
        <name>Mn(2+)</name>
        <dbReference type="ChEBI" id="CHEBI:29035"/>
        <label>1</label>
    </ligand>
</feature>
<comment type="function">
    <text evidence="1">Has phosphodiesterase (PDE) activity against cyclic-di-AMP (c-di-AMP).</text>
</comment>
<dbReference type="SMART" id="SM00267">
    <property type="entry name" value="GGDEF"/>
    <property type="match status" value="1"/>
</dbReference>
<gene>
    <name evidence="5" type="ORF">H8730_12650</name>
</gene>
<evidence type="ECO:0000259" key="4">
    <source>
        <dbReference type="PROSITE" id="PS50887"/>
    </source>
</evidence>
<dbReference type="Gene3D" id="3.90.1640.10">
    <property type="entry name" value="inorganic pyrophosphatase (n-terminal core)"/>
    <property type="match status" value="1"/>
</dbReference>
<dbReference type="InterPro" id="IPR003156">
    <property type="entry name" value="DHHA1_dom"/>
</dbReference>
<comment type="catalytic activity">
    <reaction evidence="1">
        <text>3',3'-c-di-AMP + H2O = 5'-O-phosphonoadenylyl-(3'-&gt;5')-adenosine + H(+)</text>
        <dbReference type="Rhea" id="RHEA:54420"/>
        <dbReference type="ChEBI" id="CHEBI:15377"/>
        <dbReference type="ChEBI" id="CHEBI:15378"/>
        <dbReference type="ChEBI" id="CHEBI:71500"/>
        <dbReference type="ChEBI" id="CHEBI:138171"/>
    </reaction>
</comment>
<dbReference type="GO" id="GO:0005886">
    <property type="term" value="C:plasma membrane"/>
    <property type="evidence" value="ECO:0007669"/>
    <property type="project" value="UniProtKB-SubCell"/>
</dbReference>
<dbReference type="PROSITE" id="PS50887">
    <property type="entry name" value="GGDEF"/>
    <property type="match status" value="1"/>
</dbReference>
<dbReference type="Gene3D" id="3.10.310.30">
    <property type="match status" value="1"/>
</dbReference>
<feature type="binding site" evidence="2">
    <location>
        <position position="372"/>
    </location>
    <ligand>
        <name>Mn(2+)</name>
        <dbReference type="ChEBI" id="CHEBI:29035"/>
        <label>1</label>
    </ligand>
</feature>
<feature type="transmembrane region" description="Helical" evidence="3">
    <location>
        <begin position="39"/>
        <end position="60"/>
    </location>
</feature>
<dbReference type="EC" id="3.1.4.-" evidence="1"/>
<comment type="similarity">
    <text evidence="1">Belongs to the GdpP/PdeA phosphodiesterase family.</text>
</comment>
<comment type="cofactor">
    <cofactor evidence="2">
        <name>Mn(2+)</name>
        <dbReference type="ChEBI" id="CHEBI:29035"/>
    </cofactor>
    <text evidence="2">For phosphodiesterase activity, probably binds 2 Mn(2+) per subunit.</text>
</comment>
<dbReference type="Gene3D" id="3.30.70.270">
    <property type="match status" value="1"/>
</dbReference>
<keyword evidence="1 3" id="KW-0472">Membrane</keyword>
<keyword evidence="1" id="KW-0378">Hydrolase</keyword>
<dbReference type="FunFam" id="3.90.1640.10:FF:000002">
    <property type="entry name" value="Cyclic-di-AMP phosphodiesterase"/>
    <property type="match status" value="1"/>
</dbReference>
<keyword evidence="2" id="KW-0479">Metal-binding</keyword>
<dbReference type="Pfam" id="PF01368">
    <property type="entry name" value="DHH"/>
    <property type="match status" value="1"/>
</dbReference>
<feature type="binding site" evidence="2">
    <location>
        <position position="374"/>
    </location>
    <ligand>
        <name>Mn(2+)</name>
        <dbReference type="ChEBI" id="CHEBI:29035"/>
        <label>2</label>
    </ligand>
</feature>
<dbReference type="PANTHER" id="PTHR47618">
    <property type="entry name" value="BIFUNCTIONAL OLIGORIBONUCLEASE AND PAP PHOSPHATASE NRNA"/>
    <property type="match status" value="1"/>
</dbReference>
<keyword evidence="1" id="KW-1003">Cell membrane</keyword>
<feature type="binding site" evidence="2">
    <location>
        <position position="465"/>
    </location>
    <ligand>
        <name>Mn(2+)</name>
        <dbReference type="ChEBI" id="CHEBI:29035"/>
        <label>2</label>
    </ligand>
</feature>
<dbReference type="GO" id="GO:0046872">
    <property type="term" value="F:metal ion binding"/>
    <property type="evidence" value="ECO:0007669"/>
    <property type="project" value="UniProtKB-KW"/>
</dbReference>
<comment type="subcellular location">
    <subcellularLocation>
        <location evidence="1">Cell membrane</location>
    </subcellularLocation>
</comment>
<dbReference type="AlphaFoldDB" id="A0A926DSD0"/>
<evidence type="ECO:0000256" key="3">
    <source>
        <dbReference type="SAM" id="Phobius"/>
    </source>
</evidence>
<evidence type="ECO:0000256" key="2">
    <source>
        <dbReference type="PIRSR" id="PIRSR026583-50"/>
    </source>
</evidence>
<feature type="binding site" evidence="2">
    <location>
        <position position="441"/>
    </location>
    <ligand>
        <name>Mn(2+)</name>
        <dbReference type="ChEBI" id="CHEBI:29035"/>
        <label>2</label>
    </ligand>
</feature>
<feature type="binding site" evidence="2">
    <location>
        <position position="520"/>
    </location>
    <ligand>
        <name>Mn(2+)</name>
        <dbReference type="ChEBI" id="CHEBI:29035"/>
        <label>2</label>
    </ligand>
</feature>
<comment type="caution">
    <text evidence="5">The sequence shown here is derived from an EMBL/GenBank/DDBJ whole genome shotgun (WGS) entry which is preliminary data.</text>
</comment>
<accession>A0A926DSD0</accession>
<organism evidence="5 6">
    <name type="scientific">Bianquea renquensis</name>
    <dbReference type="NCBI Taxonomy" id="2763661"/>
    <lineage>
        <taxon>Bacteria</taxon>
        <taxon>Bacillati</taxon>
        <taxon>Bacillota</taxon>
        <taxon>Clostridia</taxon>
        <taxon>Eubacteriales</taxon>
        <taxon>Bianqueaceae</taxon>
        <taxon>Bianquea</taxon>
    </lineage>
</organism>
<name>A0A926DSD0_9FIRM</name>